<gene>
    <name evidence="1" type="ORF">FA13DRAFT_1798622</name>
</gene>
<keyword evidence="2" id="KW-1185">Reference proteome</keyword>
<dbReference type="AlphaFoldDB" id="A0A4Y7SLK3"/>
<sequence>MAKKLKLDDTLLKADVGDDELANPKVYTNDYRRDPLLPDAKEDDFVFQATDFRDCETDEGNPLIDIFGISKVCRASYLITCRTVAP</sequence>
<reference evidence="1 2" key="1">
    <citation type="journal article" date="2019" name="Nat. Ecol. Evol.">
        <title>Megaphylogeny resolves global patterns of mushroom evolution.</title>
        <authorList>
            <person name="Varga T."/>
            <person name="Krizsan K."/>
            <person name="Foldi C."/>
            <person name="Dima B."/>
            <person name="Sanchez-Garcia M."/>
            <person name="Sanchez-Ramirez S."/>
            <person name="Szollosi G.J."/>
            <person name="Szarkandi J.G."/>
            <person name="Papp V."/>
            <person name="Albert L."/>
            <person name="Andreopoulos W."/>
            <person name="Angelini C."/>
            <person name="Antonin V."/>
            <person name="Barry K.W."/>
            <person name="Bougher N.L."/>
            <person name="Buchanan P."/>
            <person name="Buyck B."/>
            <person name="Bense V."/>
            <person name="Catcheside P."/>
            <person name="Chovatia M."/>
            <person name="Cooper J."/>
            <person name="Damon W."/>
            <person name="Desjardin D."/>
            <person name="Finy P."/>
            <person name="Geml J."/>
            <person name="Haridas S."/>
            <person name="Hughes K."/>
            <person name="Justo A."/>
            <person name="Karasinski D."/>
            <person name="Kautmanova I."/>
            <person name="Kiss B."/>
            <person name="Kocsube S."/>
            <person name="Kotiranta H."/>
            <person name="LaButti K.M."/>
            <person name="Lechner B.E."/>
            <person name="Liimatainen K."/>
            <person name="Lipzen A."/>
            <person name="Lukacs Z."/>
            <person name="Mihaltcheva S."/>
            <person name="Morgado L.N."/>
            <person name="Niskanen T."/>
            <person name="Noordeloos M.E."/>
            <person name="Ohm R.A."/>
            <person name="Ortiz-Santana B."/>
            <person name="Ovrebo C."/>
            <person name="Racz N."/>
            <person name="Riley R."/>
            <person name="Savchenko A."/>
            <person name="Shiryaev A."/>
            <person name="Soop K."/>
            <person name="Spirin V."/>
            <person name="Szebenyi C."/>
            <person name="Tomsovsky M."/>
            <person name="Tulloss R.E."/>
            <person name="Uehling J."/>
            <person name="Grigoriev I.V."/>
            <person name="Vagvolgyi C."/>
            <person name="Papp T."/>
            <person name="Martin F.M."/>
            <person name="Miettinen O."/>
            <person name="Hibbett D.S."/>
            <person name="Nagy L.G."/>
        </authorList>
    </citation>
    <scope>NUCLEOTIDE SEQUENCE [LARGE SCALE GENOMIC DNA]</scope>
    <source>
        <strain evidence="1 2">FP101781</strain>
    </source>
</reference>
<name>A0A4Y7SLK3_COPMI</name>
<dbReference type="Proteomes" id="UP000298030">
    <property type="component" value="Unassembled WGS sequence"/>
</dbReference>
<accession>A0A4Y7SLK3</accession>
<organism evidence="1 2">
    <name type="scientific">Coprinellus micaceus</name>
    <name type="common">Glistening ink-cap mushroom</name>
    <name type="synonym">Coprinus micaceus</name>
    <dbReference type="NCBI Taxonomy" id="71717"/>
    <lineage>
        <taxon>Eukaryota</taxon>
        <taxon>Fungi</taxon>
        <taxon>Dikarya</taxon>
        <taxon>Basidiomycota</taxon>
        <taxon>Agaricomycotina</taxon>
        <taxon>Agaricomycetes</taxon>
        <taxon>Agaricomycetidae</taxon>
        <taxon>Agaricales</taxon>
        <taxon>Agaricineae</taxon>
        <taxon>Psathyrellaceae</taxon>
        <taxon>Coprinellus</taxon>
    </lineage>
</organism>
<evidence type="ECO:0000313" key="2">
    <source>
        <dbReference type="Proteomes" id="UP000298030"/>
    </source>
</evidence>
<dbReference type="EMBL" id="QPFP01000086">
    <property type="protein sequence ID" value="TEB22777.1"/>
    <property type="molecule type" value="Genomic_DNA"/>
</dbReference>
<comment type="caution">
    <text evidence="1">The sequence shown here is derived from an EMBL/GenBank/DDBJ whole genome shotgun (WGS) entry which is preliminary data.</text>
</comment>
<evidence type="ECO:0000313" key="1">
    <source>
        <dbReference type="EMBL" id="TEB22777.1"/>
    </source>
</evidence>
<protein>
    <submittedName>
        <fullName evidence="1">Uncharacterized protein</fullName>
    </submittedName>
</protein>
<proteinExistence type="predicted"/>